<reference evidence="7 8" key="1">
    <citation type="journal article" date="2003" name="Int. J. Syst. Evol. Microbiol.">
        <title>Virgibacillus carmonensis sp. nov., Virgibacillus necropolis sp. nov. and Virgibacillus picturae sp. nov., three novel species isolated from deteriorated mural paintings, transfer of the species of the genus salibacillus to Virgibacillus, as Virgibacillus marismortui comb. nov. and Virgibacillus salexigens comb. nov., and emended description of the genus Virgibacillus.</title>
        <authorList>
            <person name="Heyrman J."/>
            <person name="Logan N.A."/>
            <person name="Busse H.J."/>
            <person name="Balcaen A."/>
            <person name="Lebbe L."/>
            <person name="Rodriguez-Diaz M."/>
            <person name="Swings J."/>
            <person name="De Vos P."/>
        </authorList>
    </citation>
    <scope>NUCLEOTIDE SEQUENCE [LARGE SCALE GENOMIC DNA]</scope>
    <source>
        <strain evidence="7 8">LMG 19488</strain>
    </source>
</reference>
<dbReference type="GO" id="GO:0000976">
    <property type="term" value="F:transcription cis-regulatory region binding"/>
    <property type="evidence" value="ECO:0007669"/>
    <property type="project" value="TreeGrafter"/>
</dbReference>
<evidence type="ECO:0000256" key="4">
    <source>
        <dbReference type="ARBA" id="ARBA00023125"/>
    </source>
</evidence>
<proteinExistence type="predicted"/>
<dbReference type="SUPFAM" id="SSF53822">
    <property type="entry name" value="Periplasmic binding protein-like I"/>
    <property type="match status" value="1"/>
</dbReference>
<evidence type="ECO:0000259" key="6">
    <source>
        <dbReference type="PROSITE" id="PS50932"/>
    </source>
</evidence>
<dbReference type="SMART" id="SM00354">
    <property type="entry name" value="HTH_LACI"/>
    <property type="match status" value="1"/>
</dbReference>
<dbReference type="KEGG" id="vne:CFK40_03745"/>
<dbReference type="OrthoDB" id="1639518at2"/>
<organism evidence="7 8">
    <name type="scientific">Virgibacillus necropolis</name>
    <dbReference type="NCBI Taxonomy" id="163877"/>
    <lineage>
        <taxon>Bacteria</taxon>
        <taxon>Bacillati</taxon>
        <taxon>Bacillota</taxon>
        <taxon>Bacilli</taxon>
        <taxon>Bacillales</taxon>
        <taxon>Bacillaceae</taxon>
        <taxon>Virgibacillus</taxon>
    </lineage>
</organism>
<dbReference type="PROSITE" id="PS00356">
    <property type="entry name" value="HTH_LACI_1"/>
    <property type="match status" value="1"/>
</dbReference>
<dbReference type="CDD" id="cd01392">
    <property type="entry name" value="HTH_LacI"/>
    <property type="match status" value="1"/>
</dbReference>
<dbReference type="AlphaFoldDB" id="A0A221M978"/>
<keyword evidence="5" id="KW-0804">Transcription</keyword>
<keyword evidence="2" id="KW-0678">Repressor</keyword>
<dbReference type="PROSITE" id="PS50932">
    <property type="entry name" value="HTH_LACI_2"/>
    <property type="match status" value="1"/>
</dbReference>
<dbReference type="PANTHER" id="PTHR30146">
    <property type="entry name" value="LACI-RELATED TRANSCRIPTIONAL REPRESSOR"/>
    <property type="match status" value="1"/>
</dbReference>
<dbReference type="SUPFAM" id="SSF47413">
    <property type="entry name" value="lambda repressor-like DNA-binding domains"/>
    <property type="match status" value="1"/>
</dbReference>
<feature type="domain" description="HTH lacI-type" evidence="6">
    <location>
        <begin position="2"/>
        <end position="56"/>
    </location>
</feature>
<protein>
    <recommendedName>
        <fullName evidence="1">Catabolite control protein A</fullName>
    </recommendedName>
</protein>
<dbReference type="EMBL" id="CP022437">
    <property type="protein sequence ID" value="ASN04181.1"/>
    <property type="molecule type" value="Genomic_DNA"/>
</dbReference>
<evidence type="ECO:0000256" key="3">
    <source>
        <dbReference type="ARBA" id="ARBA00023015"/>
    </source>
</evidence>
<sequence length="338" mass="37933">MVTIYDIATKANVSPMTVSRVINKSGKVSEATRTKVEDAIHELNYIPNTSARYLTSKKSKILSLVITDITNPFFTKVARGAEDKAKQMGYSLLLCNTDEDINKESDYINMLVSTGVDGVLITPSQDKSKKNLRTLNKYNIPFILLDRKIDGIECDSVHGDSQEGTRKILEHLIDKGHRKIAIINGPLDVSTARERQKAYMETLRTYNLPVHEELILQSNYKNKDTNSDLSKLLSVQLEKRPTAIFAANNFIAINTIKELRKQNIRVPEDISVVCFDDLDPSIDLNPFLTVVAQPAYHFGFTGAQMLIERIEKTAPPDFRKIVLPSKLIVRNSSASAHI</sequence>
<dbReference type="Gene3D" id="1.10.260.40">
    <property type="entry name" value="lambda repressor-like DNA-binding domains"/>
    <property type="match status" value="1"/>
</dbReference>
<dbReference type="Pfam" id="PF00356">
    <property type="entry name" value="LacI"/>
    <property type="match status" value="1"/>
</dbReference>
<keyword evidence="8" id="KW-1185">Reference proteome</keyword>
<keyword evidence="4" id="KW-0238">DNA-binding</keyword>
<dbReference type="InterPro" id="IPR028082">
    <property type="entry name" value="Peripla_BP_I"/>
</dbReference>
<evidence type="ECO:0000256" key="1">
    <source>
        <dbReference type="ARBA" id="ARBA00019435"/>
    </source>
</evidence>
<dbReference type="PANTHER" id="PTHR30146:SF148">
    <property type="entry name" value="HTH-TYPE TRANSCRIPTIONAL REPRESSOR PURR-RELATED"/>
    <property type="match status" value="1"/>
</dbReference>
<accession>A0A221M978</accession>
<dbReference type="InterPro" id="IPR001761">
    <property type="entry name" value="Peripla_BP/Lac1_sug-bd_dom"/>
</dbReference>
<dbReference type="InterPro" id="IPR010982">
    <property type="entry name" value="Lambda_DNA-bd_dom_sf"/>
</dbReference>
<dbReference type="Proteomes" id="UP000204391">
    <property type="component" value="Chromosome"/>
</dbReference>
<evidence type="ECO:0000256" key="2">
    <source>
        <dbReference type="ARBA" id="ARBA00022491"/>
    </source>
</evidence>
<dbReference type="Gene3D" id="3.40.50.2300">
    <property type="match status" value="2"/>
</dbReference>
<name>A0A221M978_9BACI</name>
<evidence type="ECO:0000313" key="7">
    <source>
        <dbReference type="EMBL" id="ASN04181.1"/>
    </source>
</evidence>
<dbReference type="RefSeq" id="WP_089530751.1">
    <property type="nucleotide sequence ID" value="NZ_CP022437.1"/>
</dbReference>
<dbReference type="FunFam" id="1.10.260.40:FF:000002">
    <property type="entry name" value="HTH-type transcriptional repressor PurR"/>
    <property type="match status" value="1"/>
</dbReference>
<dbReference type="Pfam" id="PF00532">
    <property type="entry name" value="Peripla_BP_1"/>
    <property type="match status" value="1"/>
</dbReference>
<keyword evidence="3" id="KW-0805">Transcription regulation</keyword>
<evidence type="ECO:0000256" key="5">
    <source>
        <dbReference type="ARBA" id="ARBA00023163"/>
    </source>
</evidence>
<evidence type="ECO:0000313" key="8">
    <source>
        <dbReference type="Proteomes" id="UP000204391"/>
    </source>
</evidence>
<dbReference type="InterPro" id="IPR000843">
    <property type="entry name" value="HTH_LacI"/>
</dbReference>
<gene>
    <name evidence="7" type="ORF">CFK40_03745</name>
</gene>
<dbReference type="GO" id="GO:0003700">
    <property type="term" value="F:DNA-binding transcription factor activity"/>
    <property type="evidence" value="ECO:0007669"/>
    <property type="project" value="TreeGrafter"/>
</dbReference>